<evidence type="ECO:0000313" key="1">
    <source>
        <dbReference type="EMBL" id="KAG6957371.1"/>
    </source>
</evidence>
<reference evidence="1" key="1">
    <citation type="submission" date="2021-01" db="EMBL/GenBank/DDBJ databases">
        <title>Phytophthora aleatoria, a newly-described species from Pinus radiata is distinct from Phytophthora cactorum isolates based on comparative genomics.</title>
        <authorList>
            <person name="Mcdougal R."/>
            <person name="Panda P."/>
            <person name="Williams N."/>
            <person name="Studholme D.J."/>
        </authorList>
    </citation>
    <scope>NUCLEOTIDE SEQUENCE</scope>
    <source>
        <strain evidence="1">NZFS 4037</strain>
    </source>
</reference>
<dbReference type="Proteomes" id="UP000709295">
    <property type="component" value="Unassembled WGS sequence"/>
</dbReference>
<proteinExistence type="predicted"/>
<sequence>MMDKLASEARSSSKKCDDPNLFGLLMMMDERQSAREAELRREQKSAKQHARNERVSFGWRWHRVKDLAMNTTSR</sequence>
<evidence type="ECO:0000313" key="2">
    <source>
        <dbReference type="Proteomes" id="UP000709295"/>
    </source>
</evidence>
<organism evidence="1 2">
    <name type="scientific">Phytophthora aleatoria</name>
    <dbReference type="NCBI Taxonomy" id="2496075"/>
    <lineage>
        <taxon>Eukaryota</taxon>
        <taxon>Sar</taxon>
        <taxon>Stramenopiles</taxon>
        <taxon>Oomycota</taxon>
        <taxon>Peronosporomycetes</taxon>
        <taxon>Peronosporales</taxon>
        <taxon>Peronosporaceae</taxon>
        <taxon>Phytophthora</taxon>
    </lineage>
</organism>
<accession>A0A8J5IDE2</accession>
<protein>
    <submittedName>
        <fullName evidence="1">Uncharacterized protein</fullName>
    </submittedName>
</protein>
<gene>
    <name evidence="1" type="ORF">JG688_00011001</name>
</gene>
<name>A0A8J5IDE2_9STRA</name>
<dbReference type="EMBL" id="JAENGY010000735">
    <property type="protein sequence ID" value="KAG6957371.1"/>
    <property type="molecule type" value="Genomic_DNA"/>
</dbReference>
<keyword evidence="2" id="KW-1185">Reference proteome</keyword>
<comment type="caution">
    <text evidence="1">The sequence shown here is derived from an EMBL/GenBank/DDBJ whole genome shotgun (WGS) entry which is preliminary data.</text>
</comment>
<dbReference type="AlphaFoldDB" id="A0A8J5IDE2"/>